<dbReference type="SUPFAM" id="SSF69819">
    <property type="entry name" value="MTH1598-like"/>
    <property type="match status" value="1"/>
</dbReference>
<comment type="similarity">
    <text evidence="1">Belongs to the archease family.</text>
</comment>
<dbReference type="PANTHER" id="PTHR12682:SF11">
    <property type="entry name" value="PROTEIN ARCHEASE"/>
    <property type="match status" value="1"/>
</dbReference>
<dbReference type="Proteomes" id="UP000221165">
    <property type="component" value="Unassembled WGS sequence"/>
</dbReference>
<evidence type="ECO:0000259" key="7">
    <source>
        <dbReference type="Pfam" id="PF01951"/>
    </source>
</evidence>
<evidence type="ECO:0000313" key="9">
    <source>
        <dbReference type="Proteomes" id="UP000221165"/>
    </source>
</evidence>
<sequence>MSAVPSTCDPAKHNEYDVSSKPEQELSRDDTSDVQVIRVGSLSVRSLPPRPSTRRHHRQPTESEPSEPVNSSSASPSRLVQAVAVAGKDAAVPRGLPTQDCQKETQGDPGFEYLDHTADVIIHAWGSSLREAFVNAGNGLFNYMTDTSKVEPKESRTVEAAGSDLENLLFHFMDELLFLYGSEYFVARDLLITKFDEKACVLACEAKGEPFDRSRHSQGTEVKAITMHEMKIWRKGIRASESIGEEDEKSVVDGSDGAGCDTKACEVFVLVDI</sequence>
<dbReference type="GO" id="GO:0006388">
    <property type="term" value="P:tRNA splicing, via endonucleolytic cleavage and ligation"/>
    <property type="evidence" value="ECO:0007669"/>
    <property type="project" value="TreeGrafter"/>
</dbReference>
<dbReference type="PANTHER" id="PTHR12682">
    <property type="entry name" value="ARCHEASE"/>
    <property type="match status" value="1"/>
</dbReference>
<evidence type="ECO:0000256" key="3">
    <source>
        <dbReference type="ARBA" id="ARBA00022723"/>
    </source>
</evidence>
<organism evidence="8 9">
    <name type="scientific">Cystoisospora suis</name>
    <dbReference type="NCBI Taxonomy" id="483139"/>
    <lineage>
        <taxon>Eukaryota</taxon>
        <taxon>Sar</taxon>
        <taxon>Alveolata</taxon>
        <taxon>Apicomplexa</taxon>
        <taxon>Conoidasida</taxon>
        <taxon>Coccidia</taxon>
        <taxon>Eucoccidiorida</taxon>
        <taxon>Eimeriorina</taxon>
        <taxon>Sarcocystidae</taxon>
        <taxon>Cystoisospora</taxon>
    </lineage>
</organism>
<keyword evidence="2" id="KW-0819">tRNA processing</keyword>
<dbReference type="GO" id="GO:0072669">
    <property type="term" value="C:tRNA-splicing ligase complex"/>
    <property type="evidence" value="ECO:0007669"/>
    <property type="project" value="TreeGrafter"/>
</dbReference>
<dbReference type="EMBL" id="MIGC01005146">
    <property type="protein sequence ID" value="PHJ17250.1"/>
    <property type="molecule type" value="Genomic_DNA"/>
</dbReference>
<dbReference type="GO" id="GO:0046872">
    <property type="term" value="F:metal ion binding"/>
    <property type="evidence" value="ECO:0007669"/>
    <property type="project" value="UniProtKB-KW"/>
</dbReference>
<comment type="caution">
    <text evidence="8">The sequence shown here is derived from an EMBL/GenBank/DDBJ whole genome shotgun (WGS) entry which is preliminary data.</text>
</comment>
<dbReference type="AlphaFoldDB" id="A0A2C6K6K6"/>
<dbReference type="Gene3D" id="3.55.10.10">
    <property type="entry name" value="Archease domain"/>
    <property type="match status" value="1"/>
</dbReference>
<evidence type="ECO:0000256" key="6">
    <source>
        <dbReference type="SAM" id="MobiDB-lite"/>
    </source>
</evidence>
<keyword evidence="3" id="KW-0479">Metal-binding</keyword>
<feature type="region of interest" description="Disordered" evidence="6">
    <location>
        <begin position="1"/>
        <end position="78"/>
    </location>
</feature>
<dbReference type="InterPro" id="IPR023572">
    <property type="entry name" value="Archease_dom"/>
</dbReference>
<dbReference type="OrthoDB" id="2190767at2759"/>
<evidence type="ECO:0000256" key="1">
    <source>
        <dbReference type="ARBA" id="ARBA00007963"/>
    </source>
</evidence>
<keyword evidence="9" id="KW-1185">Reference proteome</keyword>
<dbReference type="RefSeq" id="XP_067918975.1">
    <property type="nucleotide sequence ID" value="XM_068069049.1"/>
</dbReference>
<evidence type="ECO:0000256" key="4">
    <source>
        <dbReference type="ARBA" id="ARBA00022837"/>
    </source>
</evidence>
<evidence type="ECO:0000313" key="8">
    <source>
        <dbReference type="EMBL" id="PHJ17250.1"/>
    </source>
</evidence>
<accession>A0A2C6K6K6</accession>
<protein>
    <recommendedName>
        <fullName evidence="5">Protein archease-like</fullName>
    </recommendedName>
</protein>
<dbReference type="Pfam" id="PF01951">
    <property type="entry name" value="Archease"/>
    <property type="match status" value="1"/>
</dbReference>
<dbReference type="InterPro" id="IPR036820">
    <property type="entry name" value="Archease_dom_sf"/>
</dbReference>
<evidence type="ECO:0000256" key="5">
    <source>
        <dbReference type="ARBA" id="ARBA00071898"/>
    </source>
</evidence>
<name>A0A2C6K6K6_9APIC</name>
<dbReference type="InterPro" id="IPR002804">
    <property type="entry name" value="Archease"/>
</dbReference>
<gene>
    <name evidence="8" type="ORF">CSUI_008930</name>
</gene>
<evidence type="ECO:0000256" key="2">
    <source>
        <dbReference type="ARBA" id="ARBA00022694"/>
    </source>
</evidence>
<feature type="compositionally biased region" description="Basic and acidic residues" evidence="6">
    <location>
        <begin position="10"/>
        <end position="31"/>
    </location>
</feature>
<dbReference type="VEuPathDB" id="ToxoDB:CSUI_008930"/>
<feature type="compositionally biased region" description="Low complexity" evidence="6">
    <location>
        <begin position="62"/>
        <end position="77"/>
    </location>
</feature>
<reference evidence="8 9" key="1">
    <citation type="journal article" date="2017" name="Int. J. Parasitol.">
        <title>The genome of the protozoan parasite Cystoisospora suis and a reverse vaccinology approach to identify vaccine candidates.</title>
        <authorList>
            <person name="Palmieri N."/>
            <person name="Shrestha A."/>
            <person name="Ruttkowski B."/>
            <person name="Beck T."/>
            <person name="Vogl C."/>
            <person name="Tomley F."/>
            <person name="Blake D.P."/>
            <person name="Joachim A."/>
        </authorList>
    </citation>
    <scope>NUCLEOTIDE SEQUENCE [LARGE SCALE GENOMIC DNA]</scope>
    <source>
        <strain evidence="8 9">Wien I</strain>
    </source>
</reference>
<feature type="domain" description="Archease" evidence="7">
    <location>
        <begin position="111"/>
        <end position="235"/>
    </location>
</feature>
<dbReference type="GeneID" id="94432260"/>
<keyword evidence="4" id="KW-0106">Calcium</keyword>
<dbReference type="FunFam" id="3.55.10.10:FF:000002">
    <property type="entry name" value="Archease, putative"/>
    <property type="match status" value="1"/>
</dbReference>
<proteinExistence type="inferred from homology"/>